<dbReference type="InterPro" id="IPR006437">
    <property type="entry name" value="Phage_terminase_lsu"/>
</dbReference>
<sequence>MAKTTRELKFDFNPDIFNNVFWHLKAAFLNLAIRFIWIYGGSSASKTYSVVQLIIIRMLEATDENTMVLRKYAVDIKDSIYSDFTGIIKSWGLDDYFICQQNYIQCKITGSYVRFRGLDDSEKIKGLANFKRVVLEEISQFDETDLKQIRKRLRGRAGQQIIGIFNPVSEEHWIKTKVFDQEILTEVETDIAGMWVNEKGNLVIMKTNYLDNIFIVGKWGVNEAGELVQIGGFVDQHTIDDFEKDKLSDYEYYRIYGLGDWGKLRTGGEFWKQFKAAEHVNKIGWDKSLPIWLSCDENVNPYIPWTVWQLKEKHAQQIDEIFLEDPKNRVIHAAAEFKKRYPADQVAGLFVGGDRTSIKEDTKKEKGENYFTDIMSNLKEYRPVLRIQSVNPSVVQSGNFINEIYARTGASGITIGISDICKKSIYDYQYTQEASDGTIFKKVVKHPVTKIPYQEFGHASDTKRYLITHNFATEYLAFINKKKGLGVRALSGV</sequence>
<evidence type="ECO:0000313" key="3">
    <source>
        <dbReference type="Proteomes" id="UP001324380"/>
    </source>
</evidence>
<dbReference type="InterPro" id="IPR035412">
    <property type="entry name" value="Terminase_L_N"/>
</dbReference>
<protein>
    <submittedName>
        <fullName evidence="2">PBSX family phage terminase large subunit</fullName>
    </submittedName>
</protein>
<dbReference type="Proteomes" id="UP001324380">
    <property type="component" value="Chromosome"/>
</dbReference>
<dbReference type="RefSeq" id="WP_321560990.1">
    <property type="nucleotide sequence ID" value="NZ_CP139558.1"/>
</dbReference>
<name>A0ABZ0TGF5_9SPHI</name>
<organism evidence="2 3">
    <name type="scientific">Mucilaginibacter sabulilitoris</name>
    <dbReference type="NCBI Taxonomy" id="1173583"/>
    <lineage>
        <taxon>Bacteria</taxon>
        <taxon>Pseudomonadati</taxon>
        <taxon>Bacteroidota</taxon>
        <taxon>Sphingobacteriia</taxon>
        <taxon>Sphingobacteriales</taxon>
        <taxon>Sphingobacteriaceae</taxon>
        <taxon>Mucilaginibacter</taxon>
    </lineage>
</organism>
<dbReference type="PANTHER" id="PTHR39184">
    <property type="match status" value="1"/>
</dbReference>
<dbReference type="Pfam" id="PF04466">
    <property type="entry name" value="Terminase_3"/>
    <property type="match status" value="1"/>
</dbReference>
<accession>A0ABZ0TGF5</accession>
<evidence type="ECO:0000259" key="1">
    <source>
        <dbReference type="Pfam" id="PF04466"/>
    </source>
</evidence>
<evidence type="ECO:0000313" key="2">
    <source>
        <dbReference type="EMBL" id="WPU91824.1"/>
    </source>
</evidence>
<dbReference type="EMBL" id="CP139558">
    <property type="protein sequence ID" value="WPU91824.1"/>
    <property type="molecule type" value="Genomic_DNA"/>
</dbReference>
<feature type="domain" description="Phage terminase large subunit N-terminal" evidence="1">
    <location>
        <begin position="37"/>
        <end position="217"/>
    </location>
</feature>
<proteinExistence type="predicted"/>
<dbReference type="NCBIfam" id="TIGR01547">
    <property type="entry name" value="phage_term_2"/>
    <property type="match status" value="1"/>
</dbReference>
<dbReference type="Gene3D" id="3.40.50.300">
    <property type="entry name" value="P-loop containing nucleotide triphosphate hydrolases"/>
    <property type="match status" value="1"/>
</dbReference>
<dbReference type="InterPro" id="IPR027417">
    <property type="entry name" value="P-loop_NTPase"/>
</dbReference>
<gene>
    <name evidence="2" type="ORF">SNE25_21130</name>
</gene>
<keyword evidence="3" id="KW-1185">Reference proteome</keyword>
<reference evidence="2 3" key="1">
    <citation type="submission" date="2023-11" db="EMBL/GenBank/DDBJ databases">
        <title>Analysis of the Genomes of Mucilaginibacter gossypii cycad 4 and M. sabulilitoris SNA2: microbes with the potential for plant growth promotion.</title>
        <authorList>
            <person name="Hirsch A.M."/>
            <person name="Humm E."/>
            <person name="Rubbi M."/>
            <person name="Del Vecchio G."/>
            <person name="Ha S.M."/>
            <person name="Pellegrini M."/>
            <person name="Gunsalus R.P."/>
        </authorList>
    </citation>
    <scope>NUCLEOTIDE SEQUENCE [LARGE SCALE GENOMIC DNA]</scope>
    <source>
        <strain evidence="2 3">SNA2</strain>
    </source>
</reference>
<dbReference type="PANTHER" id="PTHR39184:SF1">
    <property type="entry name" value="PBSX PHAGE TERMINASE LARGE SUBUNIT"/>
    <property type="match status" value="1"/>
</dbReference>
<dbReference type="InterPro" id="IPR052380">
    <property type="entry name" value="Viral_DNA_packaging_terminase"/>
</dbReference>